<dbReference type="PANTHER" id="PTHR22773">
    <property type="entry name" value="NADH DEHYDROGENASE"/>
    <property type="match status" value="1"/>
</dbReference>
<comment type="catalytic activity">
    <reaction evidence="5">
        <text>a quinone + NADH + 5 H(+)(in) = a quinol + NAD(+) + 4 H(+)(out)</text>
        <dbReference type="Rhea" id="RHEA:57888"/>
        <dbReference type="ChEBI" id="CHEBI:15378"/>
        <dbReference type="ChEBI" id="CHEBI:24646"/>
        <dbReference type="ChEBI" id="CHEBI:57540"/>
        <dbReference type="ChEBI" id="CHEBI:57945"/>
        <dbReference type="ChEBI" id="CHEBI:132124"/>
    </reaction>
</comment>
<dbReference type="Proteomes" id="UP000075391">
    <property type="component" value="Unassembled WGS sequence"/>
</dbReference>
<keyword evidence="4 5" id="KW-0472">Membrane</keyword>
<feature type="transmembrane region" description="Helical" evidence="5">
    <location>
        <begin position="81"/>
        <end position="99"/>
    </location>
</feature>
<dbReference type="EMBL" id="LUKF01000001">
    <property type="protein sequence ID" value="KYG70844.1"/>
    <property type="molecule type" value="Genomic_DNA"/>
</dbReference>
<dbReference type="AlphaFoldDB" id="A0A150WWL6"/>
<dbReference type="Pfam" id="PF00361">
    <property type="entry name" value="Proton_antipo_M"/>
    <property type="match status" value="1"/>
</dbReference>
<feature type="transmembrane region" description="Helical" evidence="5">
    <location>
        <begin position="165"/>
        <end position="188"/>
    </location>
</feature>
<feature type="transmembrane region" description="Helical" evidence="5">
    <location>
        <begin position="336"/>
        <end position="356"/>
    </location>
</feature>
<keyword evidence="5" id="KW-0830">Ubiquinone</keyword>
<comment type="caution">
    <text evidence="8">The sequence shown here is derived from an EMBL/GenBank/DDBJ whole genome shotgun (WGS) entry which is preliminary data.</text>
</comment>
<name>A0A150WWL6_BDEBC</name>
<keyword evidence="5" id="KW-0874">Quinone</keyword>
<feature type="domain" description="NADH:quinone oxidoreductase/Mrp antiporter transmembrane" evidence="7">
    <location>
        <begin position="128"/>
        <end position="428"/>
    </location>
</feature>
<feature type="transmembrane region" description="Helical" evidence="5">
    <location>
        <begin position="208"/>
        <end position="233"/>
    </location>
</feature>
<dbReference type="EC" id="7.1.1.-" evidence="5"/>
<dbReference type="InterPro" id="IPR001750">
    <property type="entry name" value="ND/Mrp_TM"/>
</dbReference>
<dbReference type="GO" id="GO:0008137">
    <property type="term" value="F:NADH dehydrogenase (ubiquinone) activity"/>
    <property type="evidence" value="ECO:0007669"/>
    <property type="project" value="InterPro"/>
</dbReference>
<gene>
    <name evidence="5" type="primary">nuoN</name>
    <name evidence="8" type="ORF">AZI85_02625</name>
</gene>
<evidence type="ECO:0000256" key="3">
    <source>
        <dbReference type="ARBA" id="ARBA00022989"/>
    </source>
</evidence>
<evidence type="ECO:0000259" key="7">
    <source>
        <dbReference type="Pfam" id="PF00361"/>
    </source>
</evidence>
<accession>A0A150WWL6</accession>
<feature type="transmembrane region" description="Helical" evidence="5">
    <location>
        <begin position="278"/>
        <end position="296"/>
    </location>
</feature>
<dbReference type="GO" id="GO:0005886">
    <property type="term" value="C:plasma membrane"/>
    <property type="evidence" value="ECO:0007669"/>
    <property type="project" value="UniProtKB-SubCell"/>
</dbReference>
<feature type="transmembrane region" description="Helical" evidence="5">
    <location>
        <begin position="453"/>
        <end position="478"/>
    </location>
</feature>
<comment type="similarity">
    <text evidence="5">Belongs to the complex I subunit 2 family.</text>
</comment>
<comment type="subunit">
    <text evidence="5">NDH-1 is composed of 14 different subunits. Subunits NuoA, H, J, K, L, M, N constitute the membrane sector of the complex.</text>
</comment>
<keyword evidence="3 5" id="KW-1133">Transmembrane helix</keyword>
<evidence type="ECO:0000313" key="8">
    <source>
        <dbReference type="EMBL" id="KYG70844.1"/>
    </source>
</evidence>
<protein>
    <recommendedName>
        <fullName evidence="5">NADH-quinone oxidoreductase subunit N</fullName>
        <ecNumber evidence="5">7.1.1.-</ecNumber>
    </recommendedName>
    <alternativeName>
        <fullName evidence="5">NADH dehydrogenase I subunit N</fullName>
    </alternativeName>
    <alternativeName>
        <fullName evidence="5">NDH-1 subunit N</fullName>
    </alternativeName>
</protein>
<evidence type="ECO:0000256" key="6">
    <source>
        <dbReference type="RuleBase" id="RU000320"/>
    </source>
</evidence>
<keyword evidence="5" id="KW-1278">Translocase</keyword>
<evidence type="ECO:0000256" key="5">
    <source>
        <dbReference type="HAMAP-Rule" id="MF_00445"/>
    </source>
</evidence>
<dbReference type="GO" id="GO:0042773">
    <property type="term" value="P:ATP synthesis coupled electron transport"/>
    <property type="evidence" value="ECO:0007669"/>
    <property type="project" value="InterPro"/>
</dbReference>
<dbReference type="OrthoDB" id="5288138at2"/>
<dbReference type="GO" id="GO:0050136">
    <property type="term" value="F:NADH dehydrogenase (quinone) (non-electrogenic) activity"/>
    <property type="evidence" value="ECO:0007669"/>
    <property type="project" value="UniProtKB-UniRule"/>
</dbReference>
<dbReference type="HAMAP" id="MF_00445">
    <property type="entry name" value="NDH1_NuoN_1"/>
    <property type="match status" value="1"/>
</dbReference>
<feature type="transmembrane region" description="Helical" evidence="5">
    <location>
        <begin position="303"/>
        <end position="324"/>
    </location>
</feature>
<feature type="transmembrane region" description="Helical" evidence="5">
    <location>
        <begin position="377"/>
        <end position="401"/>
    </location>
</feature>
<dbReference type="NCBIfam" id="TIGR01770">
    <property type="entry name" value="NDH_I_N"/>
    <property type="match status" value="1"/>
</dbReference>
<evidence type="ECO:0000256" key="1">
    <source>
        <dbReference type="ARBA" id="ARBA00004127"/>
    </source>
</evidence>
<evidence type="ECO:0000313" key="9">
    <source>
        <dbReference type="Proteomes" id="UP000075391"/>
    </source>
</evidence>
<reference evidence="8 9" key="1">
    <citation type="submission" date="2016-03" db="EMBL/GenBank/DDBJ databases">
        <authorList>
            <person name="Ploux O."/>
        </authorList>
    </citation>
    <scope>NUCLEOTIDE SEQUENCE [LARGE SCALE GENOMIC DNA]</scope>
    <source>
        <strain evidence="8 9">BER2</strain>
    </source>
</reference>
<dbReference type="GO" id="GO:0012505">
    <property type="term" value="C:endomembrane system"/>
    <property type="evidence" value="ECO:0007669"/>
    <property type="project" value="UniProtKB-SubCell"/>
</dbReference>
<dbReference type="RefSeq" id="WP_063242594.1">
    <property type="nucleotide sequence ID" value="NZ_CP168967.1"/>
</dbReference>
<dbReference type="GO" id="GO:0048038">
    <property type="term" value="F:quinone binding"/>
    <property type="evidence" value="ECO:0007669"/>
    <property type="project" value="UniProtKB-KW"/>
</dbReference>
<sequence length="486" mass="51918">MNMNIGLSDVLLISPMIALFLVSLIPITAKVLRGNREQPHAVTLAQALIGIVIAIGLLIVFGGGGKTAFNNGLIFDGVTQWMGIIALGAAGAAMVMMYENPSTTGKQFSELIFLAMSSAVGMLILVSAVDLLMVFIGLEMMSLALYLMIAMSHEEKLSKEAALKYFILGSFASALFLYGVAFIFGSTGGTNILAFMDSAAELVQTSRLFLFGITFVILGFCFKVSIAPFHAWTPDVYQGAPTPHTAFMATAVKTVSFAAFLRVIATKSLIGSDHLFDILQWLAVITMILGNTAAIIQNNFKRMIAYSSVAHSGYLLIGIITAGVSDNGAFGASGVIFYLLSYALMTLGAFAIASMLEKSENHIVNVDDLAGFAKQRPMLALCLTVFLLSLAGIPPTLGFFGKFYLFNAAIGEGLLWLAIWGMISSVIGVYYYLRPVVVMYMKEGNAEVASHSLNATTVTTVIMALAIVIMGFVSGPIFSAVEKSLF</sequence>
<dbReference type="InterPro" id="IPR010096">
    <property type="entry name" value="NADH-Q_OxRdtase_suN/2"/>
</dbReference>
<evidence type="ECO:0000256" key="2">
    <source>
        <dbReference type="ARBA" id="ARBA00022692"/>
    </source>
</evidence>
<keyword evidence="5" id="KW-0813">Transport</keyword>
<comment type="subcellular location">
    <subcellularLocation>
        <location evidence="5">Cell membrane</location>
        <topology evidence="5">Multi-pass membrane protein</topology>
    </subcellularLocation>
    <subcellularLocation>
        <location evidence="1">Endomembrane system</location>
        <topology evidence="1">Multi-pass membrane protein</topology>
    </subcellularLocation>
    <subcellularLocation>
        <location evidence="6">Membrane</location>
        <topology evidence="6">Multi-pass membrane protein</topology>
    </subcellularLocation>
</comment>
<feature type="transmembrane region" description="Helical" evidence="5">
    <location>
        <begin position="12"/>
        <end position="29"/>
    </location>
</feature>
<organism evidence="8 9">
    <name type="scientific">Bdellovibrio bacteriovorus</name>
    <dbReference type="NCBI Taxonomy" id="959"/>
    <lineage>
        <taxon>Bacteria</taxon>
        <taxon>Pseudomonadati</taxon>
        <taxon>Bdellovibrionota</taxon>
        <taxon>Bdellovibrionia</taxon>
        <taxon>Bdellovibrionales</taxon>
        <taxon>Pseudobdellovibrionaceae</taxon>
        <taxon>Bdellovibrio</taxon>
    </lineage>
</organism>
<feature type="transmembrane region" description="Helical" evidence="5">
    <location>
        <begin position="413"/>
        <end position="433"/>
    </location>
</feature>
<feature type="transmembrane region" description="Helical" evidence="5">
    <location>
        <begin position="135"/>
        <end position="153"/>
    </location>
</feature>
<proteinExistence type="inferred from homology"/>
<feature type="transmembrane region" description="Helical" evidence="5">
    <location>
        <begin position="41"/>
        <end position="61"/>
    </location>
</feature>
<keyword evidence="2 5" id="KW-0812">Transmembrane</keyword>
<comment type="function">
    <text evidence="5">NDH-1 shuttles electrons from NADH, via FMN and iron-sulfur (Fe-S) centers, to quinones in the respiratory chain. The immediate electron acceptor for the enzyme in this species is believed to be ubiquinone. Couples the redox reaction to proton translocation (for every two electrons transferred, four hydrogen ions are translocated across the cytoplasmic membrane), and thus conserves the redox energy in a proton gradient.</text>
</comment>
<evidence type="ECO:0000256" key="4">
    <source>
        <dbReference type="ARBA" id="ARBA00023136"/>
    </source>
</evidence>
<keyword evidence="5" id="KW-1003">Cell membrane</keyword>
<feature type="transmembrane region" description="Helical" evidence="5">
    <location>
        <begin position="111"/>
        <end position="129"/>
    </location>
</feature>
<keyword evidence="5" id="KW-0520">NAD</keyword>